<dbReference type="InterPro" id="IPR025103">
    <property type="entry name" value="DUF4011"/>
</dbReference>
<evidence type="ECO:0000259" key="9">
    <source>
        <dbReference type="Pfam" id="PF18741"/>
    </source>
</evidence>
<dbReference type="Pfam" id="PF13195">
    <property type="entry name" value="DUF4011"/>
    <property type="match status" value="1"/>
</dbReference>
<sequence length="1326" mass="140869">MTDAPLDPRRARVDTARAAWTRHLVDLGGRNTLLWYRDLPTGTLDLTTAHPGGVAMLLAGKPTKLSDLVREPAALDEARRRARAIAAKTRELAQERGILTGFLAIGMASWTVRLPDGRTATRAPAAPVLLRACTLRATGAAQGDYTLDLDGDLELNPVLVHYLASEQGIGLDADAIEALATPGQTFDPYPIYAALAQACADVPDFAVTPRLVLGTFSYAKLPMVADLAVQAETLADHDVVAALAGDPDALRSVRSDLDPQRRDVDVDGAAPGRDVLVLDADSSQQEAIEAVRTGAHLVIHGPPGTGKSQTISNLIATLAADGKRVLFVAEKRAAIDAVVGRLDRVGLGGLVLDLHAGAQGRRRIARDLAGALDQRSTLGRPAPSAVGRPKITSDAAASRVVDPTSARRTTAAALTDHVGVLHDPREPWGVSLYEVQEAVCAFASTPVPPRSRVRLRGGELATLDRDELTSAATTMATLGSIADWDGPGADDPWFGAGIRTADEADEARTRVQRLAGGGVDATASTLADVFRGIRLPETPTSRDWGKVLTTVGQVRDTLEAFRPEVFDIPLDDLVTATGDRAYRRAVGSDLGWIERWRLRRQARALLRPGRPPASLHAALAAASEQRIAWRELAGSGGRPEIPVELDRARQAHAALVDDIAWLDERLPTSEPTADDRNPGAPGDHPAARTGLTPLVGLDLPALQARADSLAARLDRLAVAPTVRGALDELTASGLGPLVDDLRTRAVPAEQVGVEVEWVWWSSLAEEIATRDPRVAAHDGRALTRTVAEFAESDRAVVAGNADRVLAAVGDRIAQVLRDHPEQETLLRAEGARARRLAPLRDLVTRCPDLVLAVAPCWVMSPLVVASVLPPGQWFDVVVFDEASQIPPAEAVSAISRARQVVVAGDSRQLPPTSFFTTVSDGEAAAVGADEAITEGAESILDVLAAALPSRRLTWHYRSLDERLIAFANAEVYEGSLVTFPGTGVDPVVRHELVDGVGMVAQGEGAVETTSAEVDRVVELVLEHARTRPERSLGVIALGITHATRVEDAVRRAIGGLDDEALAFFDEDRPEAFFVKNLERVQGDERDDVILTVGYGKTPHGRVLHRFGPLNTEGGERRLNVAITRARRSMTVVSSIAAGDLDPARLKARGAVMLRDFLAYAATGSLPGSVPPSDAGASASPVDSPAAVNGSDAADAADAGTPGSPVDVHAAVVVAGGSRSVVLADLARQLRGHGLVVHEGVGSSADPVDLAVEDPRRPGRLVLAVESDGPQYAAMRTTRDRDRLRAEQLERLGWRHLRVWSTDVFRDPARDVARILKAVGVRDASGE</sequence>
<dbReference type="InterPro" id="IPR011335">
    <property type="entry name" value="Restrct_endonuc-II-like"/>
</dbReference>
<dbReference type="InterPro" id="IPR041677">
    <property type="entry name" value="DNA2/NAM7_AAA_11"/>
</dbReference>
<keyword evidence="4" id="KW-0347">Helicase</keyword>
<dbReference type="Pfam" id="PF13087">
    <property type="entry name" value="AAA_12"/>
    <property type="match status" value="1"/>
</dbReference>
<feature type="domain" description="Restriction endonuclease type II-like" evidence="9">
    <location>
        <begin position="1224"/>
        <end position="1317"/>
    </location>
</feature>
<evidence type="ECO:0000313" key="11">
    <source>
        <dbReference type="Proteomes" id="UP001500390"/>
    </source>
</evidence>
<dbReference type="InterPro" id="IPR027417">
    <property type="entry name" value="P-loop_NTPase"/>
</dbReference>
<evidence type="ECO:0000256" key="4">
    <source>
        <dbReference type="ARBA" id="ARBA00022806"/>
    </source>
</evidence>
<dbReference type="InterPro" id="IPR049468">
    <property type="entry name" value="Restrct_endonuc-II-like_dom"/>
</dbReference>
<feature type="domain" description="DNA2/NAM7 helicase-like C-terminal" evidence="8">
    <location>
        <begin position="1007"/>
        <end position="1134"/>
    </location>
</feature>
<gene>
    <name evidence="10" type="ORF">GCM10023153_11520</name>
</gene>
<dbReference type="PANTHER" id="PTHR43788:SF8">
    <property type="entry name" value="DNA-BINDING PROTEIN SMUBP-2"/>
    <property type="match status" value="1"/>
</dbReference>
<evidence type="ECO:0000256" key="6">
    <source>
        <dbReference type="SAM" id="MobiDB-lite"/>
    </source>
</evidence>
<feature type="domain" description="DNA2/NAM7 helicase helicase" evidence="7">
    <location>
        <begin position="874"/>
        <end position="913"/>
    </location>
</feature>
<feature type="region of interest" description="Disordered" evidence="6">
    <location>
        <begin position="1169"/>
        <end position="1201"/>
    </location>
</feature>
<keyword evidence="11" id="KW-1185">Reference proteome</keyword>
<evidence type="ECO:0008006" key="12">
    <source>
        <dbReference type="Google" id="ProtNLM"/>
    </source>
</evidence>
<dbReference type="Pfam" id="PF18741">
    <property type="entry name" value="MTES_1575"/>
    <property type="match status" value="1"/>
</dbReference>
<keyword evidence="3" id="KW-0378">Hydrolase</keyword>
<evidence type="ECO:0000259" key="7">
    <source>
        <dbReference type="Pfam" id="PF13086"/>
    </source>
</evidence>
<evidence type="ECO:0000256" key="3">
    <source>
        <dbReference type="ARBA" id="ARBA00022801"/>
    </source>
</evidence>
<feature type="region of interest" description="Disordered" evidence="6">
    <location>
        <begin position="668"/>
        <end position="689"/>
    </location>
</feature>
<dbReference type="Gene3D" id="3.40.50.300">
    <property type="entry name" value="P-loop containing nucleotide triphosphate hydrolases"/>
    <property type="match status" value="3"/>
</dbReference>
<dbReference type="RefSeq" id="WP_159903204.1">
    <property type="nucleotide sequence ID" value="NZ_BAABFX010000020.1"/>
</dbReference>
<feature type="compositionally biased region" description="Basic and acidic residues" evidence="6">
    <location>
        <begin position="668"/>
        <end position="677"/>
    </location>
</feature>
<evidence type="ECO:0000259" key="8">
    <source>
        <dbReference type="Pfam" id="PF13087"/>
    </source>
</evidence>
<proteinExistence type="inferred from homology"/>
<dbReference type="InterPro" id="IPR041679">
    <property type="entry name" value="DNA2/NAM7-like_C"/>
</dbReference>
<dbReference type="Pfam" id="PF13086">
    <property type="entry name" value="AAA_11"/>
    <property type="match status" value="2"/>
</dbReference>
<evidence type="ECO:0000256" key="1">
    <source>
        <dbReference type="ARBA" id="ARBA00007913"/>
    </source>
</evidence>
<feature type="domain" description="DNA2/NAM7 helicase helicase" evidence="7">
    <location>
        <begin position="281"/>
        <end position="344"/>
    </location>
</feature>
<reference evidence="11" key="1">
    <citation type="journal article" date="2019" name="Int. J. Syst. Evol. Microbiol.">
        <title>The Global Catalogue of Microorganisms (GCM) 10K type strain sequencing project: providing services to taxonomists for standard genome sequencing and annotation.</title>
        <authorList>
            <consortium name="The Broad Institute Genomics Platform"/>
            <consortium name="The Broad Institute Genome Sequencing Center for Infectious Disease"/>
            <person name="Wu L."/>
            <person name="Ma J."/>
        </authorList>
    </citation>
    <scope>NUCLEOTIDE SEQUENCE [LARGE SCALE GENOMIC DNA]</scope>
    <source>
        <strain evidence="11">JCM 17738</strain>
    </source>
</reference>
<feature type="region of interest" description="Disordered" evidence="6">
    <location>
        <begin position="375"/>
        <end position="397"/>
    </location>
</feature>
<name>A0ABP8JL25_9MICO</name>
<evidence type="ECO:0000256" key="5">
    <source>
        <dbReference type="ARBA" id="ARBA00022840"/>
    </source>
</evidence>
<dbReference type="SUPFAM" id="SSF52540">
    <property type="entry name" value="P-loop containing nucleoside triphosphate hydrolases"/>
    <property type="match status" value="1"/>
</dbReference>
<comment type="similarity">
    <text evidence="1">Belongs to the DNA2/NAM7 helicase family.</text>
</comment>
<keyword evidence="2" id="KW-0547">Nucleotide-binding</keyword>
<keyword evidence="5" id="KW-0067">ATP-binding</keyword>
<comment type="caution">
    <text evidence="10">The sequence shown here is derived from an EMBL/GenBank/DDBJ whole genome shotgun (WGS) entry which is preliminary data.</text>
</comment>
<evidence type="ECO:0000256" key="2">
    <source>
        <dbReference type="ARBA" id="ARBA00022741"/>
    </source>
</evidence>
<accession>A0ABP8JL25</accession>
<organism evidence="10 11">
    <name type="scientific">Ornithinibacter aureus</name>
    <dbReference type="NCBI Taxonomy" id="622664"/>
    <lineage>
        <taxon>Bacteria</taxon>
        <taxon>Bacillati</taxon>
        <taxon>Actinomycetota</taxon>
        <taxon>Actinomycetes</taxon>
        <taxon>Micrococcales</taxon>
        <taxon>Intrasporangiaceae</taxon>
        <taxon>Ornithinibacter</taxon>
    </lineage>
</organism>
<dbReference type="EMBL" id="BAABFX010000020">
    <property type="protein sequence ID" value="GAA4392485.1"/>
    <property type="molecule type" value="Genomic_DNA"/>
</dbReference>
<evidence type="ECO:0000313" key="10">
    <source>
        <dbReference type="EMBL" id="GAA4392485.1"/>
    </source>
</evidence>
<dbReference type="Proteomes" id="UP001500390">
    <property type="component" value="Unassembled WGS sequence"/>
</dbReference>
<dbReference type="InterPro" id="IPR050534">
    <property type="entry name" value="Coronavir_polyprotein_1ab"/>
</dbReference>
<dbReference type="PANTHER" id="PTHR43788">
    <property type="entry name" value="DNA2/NAM7 HELICASE FAMILY MEMBER"/>
    <property type="match status" value="1"/>
</dbReference>
<protein>
    <recommendedName>
        <fullName evidence="12">AAA domain-containing protein</fullName>
    </recommendedName>
</protein>
<dbReference type="SUPFAM" id="SSF52980">
    <property type="entry name" value="Restriction endonuclease-like"/>
    <property type="match status" value="1"/>
</dbReference>